<protein>
    <recommendedName>
        <fullName evidence="4">WD40 repeat-like protein</fullName>
    </recommendedName>
</protein>
<keyword evidence="3" id="KW-1185">Reference proteome</keyword>
<dbReference type="InterPro" id="IPR036322">
    <property type="entry name" value="WD40_repeat_dom_sf"/>
</dbReference>
<proteinExistence type="predicted"/>
<dbReference type="SUPFAM" id="SSF50978">
    <property type="entry name" value="WD40 repeat-like"/>
    <property type="match status" value="1"/>
</dbReference>
<organism evidence="1 3">
    <name type="scientific">Dendrothele bispora (strain CBS 962.96)</name>
    <dbReference type="NCBI Taxonomy" id="1314807"/>
    <lineage>
        <taxon>Eukaryota</taxon>
        <taxon>Fungi</taxon>
        <taxon>Dikarya</taxon>
        <taxon>Basidiomycota</taxon>
        <taxon>Agaricomycotina</taxon>
        <taxon>Agaricomycetes</taxon>
        <taxon>Agaricomycetidae</taxon>
        <taxon>Agaricales</taxon>
        <taxon>Agaricales incertae sedis</taxon>
        <taxon>Dendrothele</taxon>
    </lineage>
</organism>
<evidence type="ECO:0000313" key="1">
    <source>
        <dbReference type="EMBL" id="THU94015.1"/>
    </source>
</evidence>
<dbReference type="Proteomes" id="UP000297245">
    <property type="component" value="Unassembled WGS sequence"/>
</dbReference>
<dbReference type="EMBL" id="ML179233">
    <property type="protein sequence ID" value="THU94020.1"/>
    <property type="molecule type" value="Genomic_DNA"/>
</dbReference>
<dbReference type="EMBL" id="ML179233">
    <property type="protein sequence ID" value="THU94015.1"/>
    <property type="molecule type" value="Genomic_DNA"/>
</dbReference>
<dbReference type="AlphaFoldDB" id="A0A4V4HF91"/>
<gene>
    <name evidence="1" type="ORF">K435DRAFT_860926</name>
    <name evidence="2" type="ORF">K435DRAFT_860931</name>
</gene>
<evidence type="ECO:0008006" key="4">
    <source>
        <dbReference type="Google" id="ProtNLM"/>
    </source>
</evidence>
<accession>A0A4V4HF91</accession>
<evidence type="ECO:0000313" key="3">
    <source>
        <dbReference type="Proteomes" id="UP000297245"/>
    </source>
</evidence>
<evidence type="ECO:0000313" key="2">
    <source>
        <dbReference type="EMBL" id="THU94020.1"/>
    </source>
</evidence>
<name>A0A4V4HF91_DENBC</name>
<dbReference type="Gene3D" id="2.130.10.10">
    <property type="entry name" value="YVTN repeat-like/Quinoprotein amine dehydrogenase"/>
    <property type="match status" value="1"/>
</dbReference>
<dbReference type="InterPro" id="IPR015943">
    <property type="entry name" value="WD40/YVTN_repeat-like_dom_sf"/>
</dbReference>
<reference evidence="1 3" key="1">
    <citation type="journal article" date="2019" name="Nat. Ecol. Evol.">
        <title>Megaphylogeny resolves global patterns of mushroom evolution.</title>
        <authorList>
            <person name="Varga T."/>
            <person name="Krizsan K."/>
            <person name="Foldi C."/>
            <person name="Dima B."/>
            <person name="Sanchez-Garcia M."/>
            <person name="Sanchez-Ramirez S."/>
            <person name="Szollosi G.J."/>
            <person name="Szarkandi J.G."/>
            <person name="Papp V."/>
            <person name="Albert L."/>
            <person name="Andreopoulos W."/>
            <person name="Angelini C."/>
            <person name="Antonin V."/>
            <person name="Barry K.W."/>
            <person name="Bougher N.L."/>
            <person name="Buchanan P."/>
            <person name="Buyck B."/>
            <person name="Bense V."/>
            <person name="Catcheside P."/>
            <person name="Chovatia M."/>
            <person name="Cooper J."/>
            <person name="Damon W."/>
            <person name="Desjardin D."/>
            <person name="Finy P."/>
            <person name="Geml J."/>
            <person name="Haridas S."/>
            <person name="Hughes K."/>
            <person name="Justo A."/>
            <person name="Karasinski D."/>
            <person name="Kautmanova I."/>
            <person name="Kiss B."/>
            <person name="Kocsube S."/>
            <person name="Kotiranta H."/>
            <person name="LaButti K.M."/>
            <person name="Lechner B.E."/>
            <person name="Liimatainen K."/>
            <person name="Lipzen A."/>
            <person name="Lukacs Z."/>
            <person name="Mihaltcheva S."/>
            <person name="Morgado L.N."/>
            <person name="Niskanen T."/>
            <person name="Noordeloos M.E."/>
            <person name="Ohm R.A."/>
            <person name="Ortiz-Santana B."/>
            <person name="Ovrebo C."/>
            <person name="Racz N."/>
            <person name="Riley R."/>
            <person name="Savchenko A."/>
            <person name="Shiryaev A."/>
            <person name="Soop K."/>
            <person name="Spirin V."/>
            <person name="Szebenyi C."/>
            <person name="Tomsovsky M."/>
            <person name="Tulloss R.E."/>
            <person name="Uehling J."/>
            <person name="Grigoriev I.V."/>
            <person name="Vagvolgyi C."/>
            <person name="Papp T."/>
            <person name="Martin F.M."/>
            <person name="Miettinen O."/>
            <person name="Hibbett D.S."/>
            <person name="Nagy L.G."/>
        </authorList>
    </citation>
    <scope>NUCLEOTIDE SEQUENCE [LARGE SCALE GENOMIC DNA]</scope>
    <source>
        <strain evidence="1 3">CBS 962.96</strain>
    </source>
</reference>
<sequence>MPPLVWRPASPIPSHTSTSRCVISDMCFSADARYLAIACGTSVQFWDLSNNDAPLYLGCLKAPQKALCVTSFRETSAFVSGHEDGALCVTRVNHTYQEPIRANLVEAFHCEAAVSFSLFDDRLLAVITPSNVRLYAVSALHIASVRLVATVPFPKATLDPMPRTVHWLTSQQLAVSYADAIFIWGVEVCGRDPARFKLFNKIPITGSVVDITADGLALIRAPQSFKLLSLSTKHDSETIVRRSRLMTGLGPGTKAKFVDDTIFEGSIGKAYLWELSGRRLQTFLLHSSRDWVCAFAYGKETKTGCARVAVAAGPNASDGVAIWVTHMPQNSVKTVLLFCLMASLIAVVVWNDFF</sequence>